<dbReference type="GO" id="GO:0015203">
    <property type="term" value="F:polyamine transmembrane transporter activity"/>
    <property type="evidence" value="ECO:0007669"/>
    <property type="project" value="TreeGrafter"/>
</dbReference>
<evidence type="ECO:0000256" key="4">
    <source>
        <dbReference type="ARBA" id="ARBA00022989"/>
    </source>
</evidence>
<protein>
    <submittedName>
        <fullName evidence="8">MFS transporter</fullName>
    </submittedName>
</protein>
<feature type="transmembrane region" description="Helical" evidence="6">
    <location>
        <begin position="320"/>
        <end position="343"/>
    </location>
</feature>
<proteinExistence type="predicted"/>
<dbReference type="OMA" id="CTIGCIV"/>
<gene>
    <name evidence="8" type="ORF">ABL_10017</name>
</gene>
<accession>A0A100IU17</accession>
<feature type="transmembrane region" description="Helical" evidence="6">
    <location>
        <begin position="68"/>
        <end position="93"/>
    </location>
</feature>
<dbReference type="GO" id="GO:0010509">
    <property type="term" value="P:intracellular polyamine homeostasis"/>
    <property type="evidence" value="ECO:0007669"/>
    <property type="project" value="TreeGrafter"/>
</dbReference>
<dbReference type="Pfam" id="PF07690">
    <property type="entry name" value="MFS_1"/>
    <property type="match status" value="1"/>
</dbReference>
<feature type="transmembrane region" description="Helical" evidence="6">
    <location>
        <begin position="401"/>
        <end position="425"/>
    </location>
</feature>
<dbReference type="OrthoDB" id="3936150at2759"/>
<organism evidence="8 9">
    <name type="scientific">Aspergillus niger</name>
    <dbReference type="NCBI Taxonomy" id="5061"/>
    <lineage>
        <taxon>Eukaryota</taxon>
        <taxon>Fungi</taxon>
        <taxon>Dikarya</taxon>
        <taxon>Ascomycota</taxon>
        <taxon>Pezizomycotina</taxon>
        <taxon>Eurotiomycetes</taxon>
        <taxon>Eurotiomycetidae</taxon>
        <taxon>Eurotiales</taxon>
        <taxon>Aspergillaceae</taxon>
        <taxon>Aspergillus</taxon>
        <taxon>Aspergillus subgen. Circumdati</taxon>
    </lineage>
</organism>
<dbReference type="InterPro" id="IPR011701">
    <property type="entry name" value="MFS"/>
</dbReference>
<feature type="transmembrane region" description="Helical" evidence="6">
    <location>
        <begin position="197"/>
        <end position="220"/>
    </location>
</feature>
<dbReference type="FunFam" id="1.20.1250.20:FF:000172">
    <property type="entry name" value="MFS multidrug resistance transporter"/>
    <property type="match status" value="1"/>
</dbReference>
<evidence type="ECO:0000313" key="9">
    <source>
        <dbReference type="Proteomes" id="UP000068243"/>
    </source>
</evidence>
<dbReference type="AlphaFoldDB" id="A0A100IU17"/>
<dbReference type="InterPro" id="IPR036259">
    <property type="entry name" value="MFS_trans_sf"/>
</dbReference>
<feature type="transmembrane region" description="Helical" evidence="6">
    <location>
        <begin position="136"/>
        <end position="162"/>
    </location>
</feature>
<evidence type="ECO:0000259" key="7">
    <source>
        <dbReference type="PROSITE" id="PS50850"/>
    </source>
</evidence>
<sequence length="545" mass="59757">MSMKSMTDHERTDSVDTLALPNVETGLGPEREKIDHSAFRRMRRGFLPWLCVVPSVQDPHLYSSRVKWFLTFIVAAGGLVVPLSSGVLFPCLLEIAADLHTTETVVNLSIAFGSLAVAITPLWWSYLAELYGRRLVYLLSFFFLGLFCILAAISPNIGMFIAMRLLGSASSASLQSVSAGTISDMFEPHERGKAMGAFMLGPMLGPMFAPIIGGALTMRWGWRSTQWFMVIYGWAVFMAMVFCLPETATNLAENQREHRASASSPAKKAVHFVLKPIEAAKLLQYPPILITVYYTAIVFATYYLICVSIEDTFAVAPYSWSPVIVGVAYIPGGLGLLFGAIIGGRWQDAIMARTARAEGRYDEAGELILHPVDRLGGNCLMAGILFPGALLWWGWTAEKQVFWLVPLIGNFFYGFSGMILTNVTMTMLTEFTPKKSTVGVAVNNLLRNSLSCVSAVIAQPLHPDTSQGSRVPKSVIDHVNNMDLNFVDAGAVTRPSNRLPSAAHFGLLPALRRRHHLLLSPPSLLRPPPGLIVPPSGLLRPPRHL</sequence>
<reference evidence="9" key="1">
    <citation type="journal article" date="2016" name="Genome Announc.">
        <title>Draft genome sequence of Aspergillus niger strain An76.</title>
        <authorList>
            <person name="Gong W."/>
            <person name="Cheng Z."/>
            <person name="Zhang H."/>
            <person name="Liu L."/>
            <person name="Gao P."/>
            <person name="Wang L."/>
        </authorList>
    </citation>
    <scope>NUCLEOTIDE SEQUENCE [LARGE SCALE GENOMIC DNA]</scope>
    <source>
        <strain evidence="9">An76</strain>
    </source>
</reference>
<evidence type="ECO:0000256" key="2">
    <source>
        <dbReference type="ARBA" id="ARBA00022448"/>
    </source>
</evidence>
<dbReference type="VEuPathDB" id="FungiDB:M747DRAFT_262704"/>
<feature type="transmembrane region" description="Helical" evidence="6">
    <location>
        <begin position="226"/>
        <end position="244"/>
    </location>
</feature>
<dbReference type="VEuPathDB" id="FungiDB:ASPNIDRAFT2_1098413"/>
<evidence type="ECO:0000256" key="1">
    <source>
        <dbReference type="ARBA" id="ARBA00004141"/>
    </source>
</evidence>
<dbReference type="Proteomes" id="UP000068243">
    <property type="component" value="Unassembled WGS sequence"/>
</dbReference>
<name>A0A100IU17_ASPNG</name>
<dbReference type="VEuPathDB" id="FungiDB:An08g09250"/>
<dbReference type="EMBL" id="BCMY01000028">
    <property type="protein sequence ID" value="GAQ47356.1"/>
    <property type="molecule type" value="Genomic_DNA"/>
</dbReference>
<keyword evidence="5 6" id="KW-0472">Membrane</keyword>
<dbReference type="PANTHER" id="PTHR23502:SF5">
    <property type="entry name" value="QUINIDINE RESISTANCE PROTEIN 3"/>
    <property type="match status" value="1"/>
</dbReference>
<evidence type="ECO:0000256" key="6">
    <source>
        <dbReference type="SAM" id="Phobius"/>
    </source>
</evidence>
<evidence type="ECO:0000313" key="8">
    <source>
        <dbReference type="EMBL" id="GAQ47356.1"/>
    </source>
</evidence>
<feature type="transmembrane region" description="Helical" evidence="6">
    <location>
        <begin position="285"/>
        <end position="305"/>
    </location>
</feature>
<dbReference type="PROSITE" id="PS50850">
    <property type="entry name" value="MFS"/>
    <property type="match status" value="1"/>
</dbReference>
<dbReference type="Gene3D" id="1.20.1250.20">
    <property type="entry name" value="MFS general substrate transporter like domains"/>
    <property type="match status" value="1"/>
</dbReference>
<evidence type="ECO:0000256" key="3">
    <source>
        <dbReference type="ARBA" id="ARBA00022692"/>
    </source>
</evidence>
<comment type="caution">
    <text evidence="8">The sequence shown here is derived from an EMBL/GenBank/DDBJ whole genome shotgun (WGS) entry which is preliminary data.</text>
</comment>
<feature type="transmembrane region" description="Helical" evidence="6">
    <location>
        <begin position="105"/>
        <end position="124"/>
    </location>
</feature>
<feature type="domain" description="Major facilitator superfamily (MFS) profile" evidence="7">
    <location>
        <begin position="70"/>
        <end position="498"/>
    </location>
</feature>
<keyword evidence="2" id="KW-0813">Transport</keyword>
<dbReference type="GO" id="GO:0005886">
    <property type="term" value="C:plasma membrane"/>
    <property type="evidence" value="ECO:0007669"/>
    <property type="project" value="TreeGrafter"/>
</dbReference>
<keyword evidence="4 6" id="KW-1133">Transmembrane helix</keyword>
<dbReference type="VEuPathDB" id="FungiDB:ATCC64974_99320"/>
<keyword evidence="3 6" id="KW-0812">Transmembrane</keyword>
<feature type="transmembrane region" description="Helical" evidence="6">
    <location>
        <begin position="375"/>
        <end position="395"/>
    </location>
</feature>
<dbReference type="PANTHER" id="PTHR23502">
    <property type="entry name" value="MAJOR FACILITATOR SUPERFAMILY"/>
    <property type="match status" value="1"/>
</dbReference>
<evidence type="ECO:0000256" key="5">
    <source>
        <dbReference type="ARBA" id="ARBA00023136"/>
    </source>
</evidence>
<dbReference type="SUPFAM" id="SSF103473">
    <property type="entry name" value="MFS general substrate transporter"/>
    <property type="match status" value="1"/>
</dbReference>
<dbReference type="InterPro" id="IPR020846">
    <property type="entry name" value="MFS_dom"/>
</dbReference>
<comment type="subcellular location">
    <subcellularLocation>
        <location evidence="1">Membrane</location>
        <topology evidence="1">Multi-pass membrane protein</topology>
    </subcellularLocation>
</comment>